<organism evidence="1 2">
    <name type="scientific">Candidatus Sarcina troglodytae</name>
    <dbReference type="NCBI Taxonomy" id="2726954"/>
    <lineage>
        <taxon>Bacteria</taxon>
        <taxon>Bacillati</taxon>
        <taxon>Bacillota</taxon>
        <taxon>Clostridia</taxon>
        <taxon>Eubacteriales</taxon>
        <taxon>Clostridiaceae</taxon>
        <taxon>Sarcina</taxon>
    </lineage>
</organism>
<evidence type="ECO:0000313" key="1">
    <source>
        <dbReference type="EMBL" id="QPJ86005.1"/>
    </source>
</evidence>
<keyword evidence="2" id="KW-1185">Reference proteome</keyword>
<accession>A0ACD1BEV0</accession>
<reference evidence="1" key="1">
    <citation type="submission" date="2020-04" db="EMBL/GenBank/DDBJ databases">
        <title>A novel bacterium ('Candidatus Sarcina troglodytae' sp. nov.) linked to a protracted, uniformly lethal epizootic among sanctuary western chimpanzees (Pan troglodytes verus) in Sierra Leone.</title>
        <authorList>
            <person name="Owens L.A."/>
            <person name="Colitti B."/>
            <person name="Hirji I."/>
            <person name="Pizaro A."/>
            <person name="Jaffe J.E."/>
            <person name="Moittie S."/>
            <person name="Bishop-Lilly K.A."/>
            <person name="Estrella L.A."/>
            <person name="Voegtly L.J."/>
            <person name="Kuhn J.H."/>
            <person name="Suen G."/>
            <person name="Deblois C.L."/>
            <person name="Dunn C."/>
            <person name="Juan-Salles C."/>
            <person name="Goldberg T.L."/>
        </authorList>
    </citation>
    <scope>NUCLEOTIDE SEQUENCE</scope>
    <source>
        <strain evidence="1">JB2</strain>
    </source>
</reference>
<gene>
    <name evidence="1" type="ORF">HH195_08690</name>
</gene>
<dbReference type="Proteomes" id="UP000594603">
    <property type="component" value="Chromosome"/>
</dbReference>
<proteinExistence type="predicted"/>
<sequence length="595" mass="69887">MQDRVAFYNKRIDSKKLEIEKLNRNYNSISLLRILTVISAIFFEVFCYTRRDLFFGIVLFVLHIILFLFLVKIHEKIYINKERVKGFIELNKKEIERINGKWKSFDDKGEEYLDLKHPFINDLDIFGKNSLFQWVNNTKTTYGRESLKNLMMFNNLPRREEILERQSSLKELADKIDFRQELTSTLKSDKNKNDETFIGDWVKENDKKHIKFFDLIRIGMPIINVLVIILIIFGIGEWIDILVTLGISYYLLKFIDSDVKKGLIIFEDLKYKIKTYVKAIKIIENEEFKSSELNKLKSIFKDSNSLASEDLLELEKITSWLYDRHNAFYIILNCLFLWDYQMIKKLEKWKYKNKDKFNAYMECLGQFEAMSSLSTLVFNNPLWEVPNITDSVLSGKDLTHPLLGDEAVGNDFYMDKNTRVLLITGSNMSGKSTFLRTVGFNMILSYLGLNVPAKEFNVPIFNIYTCMRTGDDLENNISSFYSEILRVKGIVDGTKRNERIFFLLDEIFKGTNSIDRHEGAVVLINQLLKGDTLGLVSTHDLELCDMEKNNDFVSNYYFKEYYKSNKIMFDYKIRQGVSKTRNAKYLMKMAGIDIE</sequence>
<protein>
    <submittedName>
        <fullName evidence="1">DNA mismatch repair protein MutS</fullName>
    </submittedName>
</protein>
<name>A0ACD1BEV0_9CLOT</name>
<dbReference type="EMBL" id="CP051754">
    <property type="protein sequence ID" value="QPJ86005.1"/>
    <property type="molecule type" value="Genomic_DNA"/>
</dbReference>
<evidence type="ECO:0000313" key="2">
    <source>
        <dbReference type="Proteomes" id="UP000594603"/>
    </source>
</evidence>